<gene>
    <name evidence="1" type="ORF">BDV25DRAFT_145616</name>
</gene>
<keyword evidence="2" id="KW-1185">Reference proteome</keyword>
<dbReference type="AlphaFoldDB" id="A0A5N6TDJ5"/>
<dbReference type="EMBL" id="ML742523">
    <property type="protein sequence ID" value="KAE8144445.1"/>
    <property type="molecule type" value="Genomic_DNA"/>
</dbReference>
<proteinExistence type="predicted"/>
<organism evidence="1 2">
    <name type="scientific">Aspergillus avenaceus</name>
    <dbReference type="NCBI Taxonomy" id="36643"/>
    <lineage>
        <taxon>Eukaryota</taxon>
        <taxon>Fungi</taxon>
        <taxon>Dikarya</taxon>
        <taxon>Ascomycota</taxon>
        <taxon>Pezizomycotina</taxon>
        <taxon>Eurotiomycetes</taxon>
        <taxon>Eurotiomycetidae</taxon>
        <taxon>Eurotiales</taxon>
        <taxon>Aspergillaceae</taxon>
        <taxon>Aspergillus</taxon>
        <taxon>Aspergillus subgen. Circumdati</taxon>
    </lineage>
</organism>
<dbReference type="Proteomes" id="UP000325780">
    <property type="component" value="Unassembled WGS sequence"/>
</dbReference>
<name>A0A5N6TDJ5_ASPAV</name>
<sequence length="78" mass="8413">MAPCQQVPSLWQTGNVSSIAVGEGYTCELYEADNCTSEPYSIQSPGESDLGLRTIKRISCAQAALEKSGSLDDIHYDL</sequence>
<evidence type="ECO:0000313" key="2">
    <source>
        <dbReference type="Proteomes" id="UP000325780"/>
    </source>
</evidence>
<protein>
    <submittedName>
        <fullName evidence="1">Uncharacterized protein</fullName>
    </submittedName>
</protein>
<evidence type="ECO:0000313" key="1">
    <source>
        <dbReference type="EMBL" id="KAE8144445.1"/>
    </source>
</evidence>
<accession>A0A5N6TDJ5</accession>
<reference evidence="1 2" key="1">
    <citation type="submission" date="2019-04" db="EMBL/GenBank/DDBJ databases">
        <title>Friends and foes A comparative genomics study of 23 Aspergillus species from section Flavi.</title>
        <authorList>
            <consortium name="DOE Joint Genome Institute"/>
            <person name="Kjaerbolling I."/>
            <person name="Vesth T."/>
            <person name="Frisvad J.C."/>
            <person name="Nybo J.L."/>
            <person name="Theobald S."/>
            <person name="Kildgaard S."/>
            <person name="Isbrandt T."/>
            <person name="Kuo A."/>
            <person name="Sato A."/>
            <person name="Lyhne E.K."/>
            <person name="Kogle M.E."/>
            <person name="Wiebenga A."/>
            <person name="Kun R.S."/>
            <person name="Lubbers R.J."/>
            <person name="Makela M.R."/>
            <person name="Barry K."/>
            <person name="Chovatia M."/>
            <person name="Clum A."/>
            <person name="Daum C."/>
            <person name="Haridas S."/>
            <person name="He G."/>
            <person name="LaButti K."/>
            <person name="Lipzen A."/>
            <person name="Mondo S."/>
            <person name="Riley R."/>
            <person name="Salamov A."/>
            <person name="Simmons B.A."/>
            <person name="Magnuson J.K."/>
            <person name="Henrissat B."/>
            <person name="Mortensen U.H."/>
            <person name="Larsen T.O."/>
            <person name="Devries R.P."/>
            <person name="Grigoriev I.V."/>
            <person name="Machida M."/>
            <person name="Baker S.E."/>
            <person name="Andersen M.R."/>
        </authorList>
    </citation>
    <scope>NUCLEOTIDE SEQUENCE [LARGE SCALE GENOMIC DNA]</scope>
    <source>
        <strain evidence="1 2">IBT 18842</strain>
    </source>
</reference>